<dbReference type="InterPro" id="IPR027417">
    <property type="entry name" value="P-loop_NTPase"/>
</dbReference>
<keyword evidence="3" id="KW-1185">Reference proteome</keyword>
<evidence type="ECO:0000313" key="3">
    <source>
        <dbReference type="Proteomes" id="UP001370490"/>
    </source>
</evidence>
<keyword evidence="1" id="KW-0812">Transmembrane</keyword>
<accession>A0AAN8W488</accession>
<dbReference type="Proteomes" id="UP001370490">
    <property type="component" value="Unassembled WGS sequence"/>
</dbReference>
<dbReference type="PANTHER" id="PTHR14241:SF24">
    <property type="entry name" value="G DOMAIN-CONTAINING PROTEIN"/>
    <property type="match status" value="1"/>
</dbReference>
<name>A0AAN8W488_9MAGN</name>
<comment type="caution">
    <text evidence="2">The sequence shown here is derived from an EMBL/GenBank/DDBJ whole genome shotgun (WGS) entry which is preliminary data.</text>
</comment>
<protein>
    <recommendedName>
        <fullName evidence="4">G domain-containing protein</fullName>
    </recommendedName>
</protein>
<dbReference type="EMBL" id="JBAMMX010000005">
    <property type="protein sequence ID" value="KAK6941051.1"/>
    <property type="molecule type" value="Genomic_DNA"/>
</dbReference>
<dbReference type="AlphaFoldDB" id="A0AAN8W488"/>
<keyword evidence="1" id="KW-1133">Transmembrane helix</keyword>
<keyword evidence="1" id="KW-0472">Membrane</keyword>
<dbReference type="SUPFAM" id="SSF52540">
    <property type="entry name" value="P-loop containing nucleoside triphosphate hydrolases"/>
    <property type="match status" value="2"/>
</dbReference>
<evidence type="ECO:0000256" key="1">
    <source>
        <dbReference type="SAM" id="Phobius"/>
    </source>
</evidence>
<dbReference type="Gene3D" id="3.40.50.300">
    <property type="entry name" value="P-loop containing nucleotide triphosphate hydrolases"/>
    <property type="match status" value="1"/>
</dbReference>
<organism evidence="2 3">
    <name type="scientific">Dillenia turbinata</name>
    <dbReference type="NCBI Taxonomy" id="194707"/>
    <lineage>
        <taxon>Eukaryota</taxon>
        <taxon>Viridiplantae</taxon>
        <taxon>Streptophyta</taxon>
        <taxon>Embryophyta</taxon>
        <taxon>Tracheophyta</taxon>
        <taxon>Spermatophyta</taxon>
        <taxon>Magnoliopsida</taxon>
        <taxon>eudicotyledons</taxon>
        <taxon>Gunneridae</taxon>
        <taxon>Pentapetalae</taxon>
        <taxon>Dilleniales</taxon>
        <taxon>Dilleniaceae</taxon>
        <taxon>Dillenia</taxon>
    </lineage>
</organism>
<sequence length="385" mass="43416">MRSAIPSSRGSDEDDKASDPPYCWWRSASGFNQSADLKVEFSKLSSLTPRHRLFREFERLAFLAEEGLDELRHKLLTYRPGDFWVPTGGISKEDMNIPPTITLLLVGFSGCGKSSVINLMYSVLGRSGLIPFAQTSATKRSSSHTPVYMQEHNVLRSMRNGFCVYDSRGFDYNRMNENIEELSHWMSEGIHHKQLCLRSADEVPVKELNSGRQISKSSPQYSKRVVNCVMVVANLAEIFKALKESDLKPLEATKEIFSSSALRKCNENPILILTHGDKLSAEERIDCRLKICEYLGISETTGVYDVVCLTEYGFLADETDPITAYALTEAVYRALLISDRGHAPKKKASDLPMLILSWLLFTIATLFSLLADLFSRIGRSNRLRY</sequence>
<feature type="transmembrane region" description="Helical" evidence="1">
    <location>
        <begin position="353"/>
        <end position="374"/>
    </location>
</feature>
<proteinExistence type="predicted"/>
<dbReference type="PANTHER" id="PTHR14241">
    <property type="entry name" value="INTERFERON-INDUCED PROTEIN 44"/>
    <property type="match status" value="1"/>
</dbReference>
<reference evidence="2 3" key="1">
    <citation type="submission" date="2023-12" db="EMBL/GenBank/DDBJ databases">
        <title>A high-quality genome assembly for Dillenia turbinata (Dilleniales).</title>
        <authorList>
            <person name="Chanderbali A."/>
        </authorList>
    </citation>
    <scope>NUCLEOTIDE SEQUENCE [LARGE SCALE GENOMIC DNA]</scope>
    <source>
        <strain evidence="2">LSX21</strain>
        <tissue evidence="2">Leaf</tissue>
    </source>
</reference>
<gene>
    <name evidence="2" type="ORF">RJ641_030582</name>
</gene>
<evidence type="ECO:0008006" key="4">
    <source>
        <dbReference type="Google" id="ProtNLM"/>
    </source>
</evidence>
<evidence type="ECO:0000313" key="2">
    <source>
        <dbReference type="EMBL" id="KAK6941051.1"/>
    </source>
</evidence>